<name>A0ABX8G5Z1_9ACTN</name>
<evidence type="ECO:0000256" key="1">
    <source>
        <dbReference type="ARBA" id="ARBA00004761"/>
    </source>
</evidence>
<dbReference type="PANTHER" id="PTHR30246:SF1">
    <property type="entry name" value="2-DEHYDRO-3-DEOXY-6-PHOSPHOGALACTONATE ALDOLASE-RELATED"/>
    <property type="match status" value="1"/>
</dbReference>
<reference evidence="7" key="1">
    <citation type="submission" date="2021-05" db="EMBL/GenBank/DDBJ databases">
        <title>Direct Submission.</title>
        <authorList>
            <person name="Li K."/>
            <person name="Gao J."/>
        </authorList>
    </citation>
    <scope>NUCLEOTIDE SEQUENCE [LARGE SCALE GENOMIC DNA]</scope>
    <source>
        <strain evidence="7">MG62</strain>
    </source>
</reference>
<evidence type="ECO:0000313" key="6">
    <source>
        <dbReference type="EMBL" id="QWB28530.1"/>
    </source>
</evidence>
<evidence type="ECO:0000256" key="3">
    <source>
        <dbReference type="ARBA" id="ARBA00011233"/>
    </source>
</evidence>
<keyword evidence="5" id="KW-0119">Carbohydrate metabolism</keyword>
<dbReference type="SUPFAM" id="SSF51569">
    <property type="entry name" value="Aldolase"/>
    <property type="match status" value="1"/>
</dbReference>
<sequence>MAIVRGADPEAALATVLTLARTGIPLIEVSLSGTDAVWVIEQARSVLGPEALLGAGTVVTSEDAWRAAKAGAGYVVTPGLSDAVGTSRALGLPVLAGAVTPTEVAAALAQDATAVKLFPAGAVGGVELLRALRAPFPDVPFVPVGGVDVVRAREYLEAGAVAVGVGSPLVGRAADGDSSGLAGRVRAFRALTGVVA</sequence>
<comment type="pathway">
    <text evidence="1">Carbohydrate acid metabolism.</text>
</comment>
<dbReference type="InterPro" id="IPR013785">
    <property type="entry name" value="Aldolase_TIM"/>
</dbReference>
<dbReference type="Proteomes" id="UP000679629">
    <property type="component" value="Chromosome"/>
</dbReference>
<dbReference type="CDD" id="cd00452">
    <property type="entry name" value="KDPG_aldolase"/>
    <property type="match status" value="1"/>
</dbReference>
<gene>
    <name evidence="6" type="ORF">KJK29_33875</name>
</gene>
<accession>A0ABX8G5Z1</accession>
<dbReference type="Pfam" id="PF01081">
    <property type="entry name" value="Aldolase"/>
    <property type="match status" value="1"/>
</dbReference>
<evidence type="ECO:0000256" key="4">
    <source>
        <dbReference type="ARBA" id="ARBA00023239"/>
    </source>
</evidence>
<organism evidence="6 7">
    <name type="scientific">Streptomyces koelreuteriae</name>
    <dbReference type="NCBI Taxonomy" id="2838015"/>
    <lineage>
        <taxon>Bacteria</taxon>
        <taxon>Bacillati</taxon>
        <taxon>Actinomycetota</taxon>
        <taxon>Actinomycetes</taxon>
        <taxon>Kitasatosporales</taxon>
        <taxon>Streptomycetaceae</taxon>
        <taxon>Streptomyces</taxon>
    </lineage>
</organism>
<dbReference type="PANTHER" id="PTHR30246">
    <property type="entry name" value="2-KETO-3-DEOXY-6-PHOSPHOGLUCONATE ALDOLASE"/>
    <property type="match status" value="1"/>
</dbReference>
<proteinExistence type="inferred from homology"/>
<comment type="similarity">
    <text evidence="2">Belongs to the KHG/KDPG aldolase family.</text>
</comment>
<keyword evidence="4" id="KW-0456">Lyase</keyword>
<dbReference type="Gene3D" id="3.20.20.70">
    <property type="entry name" value="Aldolase class I"/>
    <property type="match status" value="1"/>
</dbReference>
<keyword evidence="7" id="KW-1185">Reference proteome</keyword>
<protein>
    <submittedName>
        <fullName evidence="6">Aldolase</fullName>
    </submittedName>
</protein>
<evidence type="ECO:0000256" key="2">
    <source>
        <dbReference type="ARBA" id="ARBA00006906"/>
    </source>
</evidence>
<evidence type="ECO:0000313" key="7">
    <source>
        <dbReference type="Proteomes" id="UP000679629"/>
    </source>
</evidence>
<comment type="subunit">
    <text evidence="3">Homotrimer.</text>
</comment>
<evidence type="ECO:0000256" key="5">
    <source>
        <dbReference type="ARBA" id="ARBA00023277"/>
    </source>
</evidence>
<dbReference type="EMBL" id="CP075896">
    <property type="protein sequence ID" value="QWB28530.1"/>
    <property type="molecule type" value="Genomic_DNA"/>
</dbReference>
<dbReference type="InterPro" id="IPR000887">
    <property type="entry name" value="Aldlse_KDPG_KHG"/>
</dbReference>